<accession>A0A8J1TEZ2</accession>
<dbReference type="AlphaFoldDB" id="A0A8J1TEZ2"/>
<comment type="caution">
    <text evidence="3">The sequence shown here is derived from an EMBL/GenBank/DDBJ whole genome shotgun (WGS) entry which is preliminary data.</text>
</comment>
<evidence type="ECO:0000256" key="2">
    <source>
        <dbReference type="SAM" id="SignalP"/>
    </source>
</evidence>
<dbReference type="Proteomes" id="UP000749559">
    <property type="component" value="Unassembled WGS sequence"/>
</dbReference>
<proteinExistence type="predicted"/>
<feature type="non-terminal residue" evidence="3">
    <location>
        <position position="1"/>
    </location>
</feature>
<protein>
    <submittedName>
        <fullName evidence="3">Uncharacterized protein</fullName>
    </submittedName>
</protein>
<evidence type="ECO:0000313" key="4">
    <source>
        <dbReference type="Proteomes" id="UP000749559"/>
    </source>
</evidence>
<feature type="region of interest" description="Disordered" evidence="1">
    <location>
        <begin position="70"/>
        <end position="99"/>
    </location>
</feature>
<name>A0A8J1TEZ2_OWEFU</name>
<feature type="chain" id="PRO_5043377882" evidence="2">
    <location>
        <begin position="26"/>
        <end position="174"/>
    </location>
</feature>
<evidence type="ECO:0000313" key="3">
    <source>
        <dbReference type="EMBL" id="CAH1776506.1"/>
    </source>
</evidence>
<evidence type="ECO:0000256" key="1">
    <source>
        <dbReference type="SAM" id="MobiDB-lite"/>
    </source>
</evidence>
<gene>
    <name evidence="3" type="ORF">OFUS_LOCUS3677</name>
</gene>
<reference evidence="3" key="1">
    <citation type="submission" date="2022-03" db="EMBL/GenBank/DDBJ databases">
        <authorList>
            <person name="Martin C."/>
        </authorList>
    </citation>
    <scope>NUCLEOTIDE SEQUENCE</scope>
</reference>
<organism evidence="3 4">
    <name type="scientific">Owenia fusiformis</name>
    <name type="common">Polychaete worm</name>
    <dbReference type="NCBI Taxonomy" id="6347"/>
    <lineage>
        <taxon>Eukaryota</taxon>
        <taxon>Metazoa</taxon>
        <taxon>Spiralia</taxon>
        <taxon>Lophotrochozoa</taxon>
        <taxon>Annelida</taxon>
        <taxon>Polychaeta</taxon>
        <taxon>Sedentaria</taxon>
        <taxon>Canalipalpata</taxon>
        <taxon>Sabellida</taxon>
        <taxon>Oweniida</taxon>
        <taxon>Oweniidae</taxon>
        <taxon>Owenia</taxon>
    </lineage>
</organism>
<feature type="signal peptide" evidence="2">
    <location>
        <begin position="1"/>
        <end position="25"/>
    </location>
</feature>
<keyword evidence="2" id="KW-0732">Signal</keyword>
<keyword evidence="4" id="KW-1185">Reference proteome</keyword>
<feature type="compositionally biased region" description="Basic and acidic residues" evidence="1">
    <location>
        <begin position="70"/>
        <end position="86"/>
    </location>
</feature>
<sequence length="174" mass="19170">NHCLCVGLHVTWVWDLFNYLWLASCLPFLSLEGASDTGDEPMKVDVEQPNEDLPMDGEEAAENVNVVASGEEKNVDDADEIVKESEDVKEEEKDEGIKEDDVKVEVQEQPAEGGGIPGIVKTNSVEDPFLLLDTTRRCSNDSNNLTATNISPINIVVSYIEDDEDKCNANESLI</sequence>
<dbReference type="EMBL" id="CAIIXF020000002">
    <property type="protein sequence ID" value="CAH1776506.1"/>
    <property type="molecule type" value="Genomic_DNA"/>
</dbReference>